<gene>
    <name evidence="3" type="ORF">QQX02_13005</name>
</gene>
<dbReference type="PANTHER" id="PTHR37828:SF1">
    <property type="entry name" value="YCII-RELATED DOMAIN-CONTAINING PROTEIN"/>
    <property type="match status" value="1"/>
</dbReference>
<evidence type="ECO:0000313" key="4">
    <source>
        <dbReference type="Proteomes" id="UP001172708"/>
    </source>
</evidence>
<dbReference type="Pfam" id="PF03795">
    <property type="entry name" value="YCII"/>
    <property type="match status" value="1"/>
</dbReference>
<sequence length="100" mass="11097">MATWTIEYVYDDRADARDLHRPAHREYLAALADEGTMHAYGRYDDEGAPGALLVCEADDVDDVESIVAGDPFVAAALVPEHRIRRWPATWAKALGSRLEA</sequence>
<dbReference type="RefSeq" id="WP_301143604.1">
    <property type="nucleotide sequence ID" value="NZ_JAUHQA010000001.1"/>
</dbReference>
<protein>
    <submittedName>
        <fullName evidence="3">YciI family protein</fullName>
    </submittedName>
</protein>
<accession>A0ABT8GK78</accession>
<dbReference type="EMBL" id="JAUHQA010000001">
    <property type="protein sequence ID" value="MDN4481842.1"/>
    <property type="molecule type" value="Genomic_DNA"/>
</dbReference>
<dbReference type="SUPFAM" id="SSF54909">
    <property type="entry name" value="Dimeric alpha+beta barrel"/>
    <property type="match status" value="1"/>
</dbReference>
<dbReference type="InterPro" id="IPR011008">
    <property type="entry name" value="Dimeric_a/b-barrel"/>
</dbReference>
<evidence type="ECO:0000313" key="3">
    <source>
        <dbReference type="EMBL" id="MDN4481842.1"/>
    </source>
</evidence>
<proteinExistence type="inferred from homology"/>
<dbReference type="PANTHER" id="PTHR37828">
    <property type="entry name" value="GSR2449 PROTEIN"/>
    <property type="match status" value="1"/>
</dbReference>
<name>A0ABT8GK78_9MICO</name>
<comment type="caution">
    <text evidence="3">The sequence shown here is derived from an EMBL/GenBank/DDBJ whole genome shotgun (WGS) entry which is preliminary data.</text>
</comment>
<reference evidence="3" key="1">
    <citation type="submission" date="2023-06" db="EMBL/GenBank/DDBJ databases">
        <title>Egi l300058.</title>
        <authorList>
            <person name="Gao L."/>
            <person name="Fang B.-Z."/>
            <person name="Li W.-J."/>
        </authorList>
    </citation>
    <scope>NUCLEOTIDE SEQUENCE</scope>
    <source>
        <strain evidence="3">EGI L300058</strain>
    </source>
</reference>
<feature type="domain" description="YCII-related" evidence="2">
    <location>
        <begin position="8"/>
        <end position="86"/>
    </location>
</feature>
<dbReference type="Gene3D" id="3.30.70.1060">
    <property type="entry name" value="Dimeric alpha+beta barrel"/>
    <property type="match status" value="1"/>
</dbReference>
<keyword evidence="4" id="KW-1185">Reference proteome</keyword>
<evidence type="ECO:0000256" key="1">
    <source>
        <dbReference type="ARBA" id="ARBA00007689"/>
    </source>
</evidence>
<comment type="similarity">
    <text evidence="1">Belongs to the YciI family.</text>
</comment>
<dbReference type="InterPro" id="IPR005545">
    <property type="entry name" value="YCII"/>
</dbReference>
<evidence type="ECO:0000259" key="2">
    <source>
        <dbReference type="Pfam" id="PF03795"/>
    </source>
</evidence>
<organism evidence="3 4">
    <name type="scientific">Demequina muriae</name>
    <dbReference type="NCBI Taxonomy" id="3051664"/>
    <lineage>
        <taxon>Bacteria</taxon>
        <taxon>Bacillati</taxon>
        <taxon>Actinomycetota</taxon>
        <taxon>Actinomycetes</taxon>
        <taxon>Micrococcales</taxon>
        <taxon>Demequinaceae</taxon>
        <taxon>Demequina</taxon>
    </lineage>
</organism>
<dbReference type="Proteomes" id="UP001172708">
    <property type="component" value="Unassembled WGS sequence"/>
</dbReference>